<name>A0A1P8K9Z3_9BURK</name>
<dbReference type="FunFam" id="3.40.630.10:FF:000027">
    <property type="entry name" value="N-fatty-acyl-amino acid synthase/hydrolase PM20D1"/>
    <property type="match status" value="1"/>
</dbReference>
<dbReference type="SUPFAM" id="SSF53187">
    <property type="entry name" value="Zn-dependent exopeptidases"/>
    <property type="match status" value="1"/>
</dbReference>
<keyword evidence="2" id="KW-0645">Protease</keyword>
<dbReference type="InterPro" id="IPR002933">
    <property type="entry name" value="Peptidase_M20"/>
</dbReference>
<gene>
    <name evidence="7" type="ORF">RS694_09840</name>
</gene>
<evidence type="ECO:0000256" key="3">
    <source>
        <dbReference type="ARBA" id="ARBA00022723"/>
    </source>
</evidence>
<evidence type="ECO:0000256" key="5">
    <source>
        <dbReference type="ARBA" id="ARBA00022833"/>
    </source>
</evidence>
<evidence type="ECO:0000256" key="2">
    <source>
        <dbReference type="ARBA" id="ARBA00022670"/>
    </source>
</evidence>
<dbReference type="PANTHER" id="PTHR45962:SF1">
    <property type="entry name" value="N-FATTY-ACYL-AMINO ACID SYNTHASE_HYDROLASE PM20D1"/>
    <property type="match status" value="1"/>
</dbReference>
<dbReference type="AlphaFoldDB" id="A0A1P8K9Z3"/>
<dbReference type="InterPro" id="IPR011650">
    <property type="entry name" value="Peptidase_M20_dimer"/>
</dbReference>
<dbReference type="KEGG" id="rsb:RS694_09840"/>
<dbReference type="NCBIfam" id="NF006113">
    <property type="entry name" value="PRK08262.1-4"/>
    <property type="match status" value="1"/>
</dbReference>
<dbReference type="GO" id="GO:0008233">
    <property type="term" value="F:peptidase activity"/>
    <property type="evidence" value="ECO:0007669"/>
    <property type="project" value="UniProtKB-KW"/>
</dbReference>
<dbReference type="PANTHER" id="PTHR45962">
    <property type="entry name" value="N-FATTY-ACYL-AMINO ACID SYNTHASE/HYDROLASE PM20D1"/>
    <property type="match status" value="1"/>
</dbReference>
<proteinExistence type="inferred from homology"/>
<protein>
    <recommendedName>
        <fullName evidence="6">Peptidase M20 dimerisation domain-containing protein</fullName>
    </recommendedName>
</protein>
<dbReference type="InterPro" id="IPR047177">
    <property type="entry name" value="Pept_M20A"/>
</dbReference>
<feature type="domain" description="Peptidase M20 dimerisation" evidence="6">
    <location>
        <begin position="238"/>
        <end position="387"/>
    </location>
</feature>
<dbReference type="GO" id="GO:0046872">
    <property type="term" value="F:metal ion binding"/>
    <property type="evidence" value="ECO:0007669"/>
    <property type="project" value="UniProtKB-KW"/>
</dbReference>
<dbReference type="Pfam" id="PF07687">
    <property type="entry name" value="M20_dimer"/>
    <property type="match status" value="1"/>
</dbReference>
<dbReference type="SUPFAM" id="SSF55031">
    <property type="entry name" value="Bacterial exopeptidase dimerisation domain"/>
    <property type="match status" value="1"/>
</dbReference>
<sequence>MIKKLFLGLLAIVVLLVAAVAVNTLRKGSRQIDVPPIAPLAVDEAGVAARLGEAVRLRTISSRDDANLSADQFKALHAMLQARFPKLHAALKRETVGDLSLLYTWEGSNPKAQPIMLMAHMDVVPVAPGTEKDWAVEPFSGAVKDGFVWGRGAWDDKGNVIAQLEAVEMLVASGYKPERTVYLAYGADEEVSGLRGAAKIAALLKNRKVKLDFVIDEGMLITEGMLPGLSKPAAIIGVAEKGYLSVVLKMAATPGHSSMPPPKGTSAIAMMSAALKRVDDEQLPGGIRGVAGEMFDTLAPEMNGFSRVALSNLWLFGPVVQKQLEAGASTNAMLRTTTSLTIVNAGNKENVLPGVAEATVNFRLLPGDTKEQVMERTRALVADATKSDKFELFALPGAVDASKVAPTDSAQYQLLNRTVREVFPGTVVTPGLMLAATDSIHYGEISDHIFKFSPVRAKPEDLTRFHGTNERIASSNLVELVRFYHRLVTEGAKAPQP</sequence>
<evidence type="ECO:0000256" key="4">
    <source>
        <dbReference type="ARBA" id="ARBA00022801"/>
    </source>
</evidence>
<dbReference type="InterPro" id="IPR001261">
    <property type="entry name" value="ArgE/DapE_CS"/>
</dbReference>
<evidence type="ECO:0000256" key="1">
    <source>
        <dbReference type="ARBA" id="ARBA00006247"/>
    </source>
</evidence>
<dbReference type="PROSITE" id="PS00758">
    <property type="entry name" value="ARGE_DAPE_CPG2_1"/>
    <property type="match status" value="1"/>
</dbReference>
<dbReference type="Gene3D" id="3.40.630.10">
    <property type="entry name" value="Zn peptidases"/>
    <property type="match status" value="1"/>
</dbReference>
<comment type="similarity">
    <text evidence="1">Belongs to the peptidase M20A family.</text>
</comment>
<accession>A0A1P8K9Z3</accession>
<evidence type="ECO:0000259" key="6">
    <source>
        <dbReference type="Pfam" id="PF07687"/>
    </source>
</evidence>
<dbReference type="STRING" id="1484693.RS694_09840"/>
<evidence type="ECO:0000313" key="8">
    <source>
        <dbReference type="Proteomes" id="UP000186110"/>
    </source>
</evidence>
<evidence type="ECO:0000313" key="7">
    <source>
        <dbReference type="EMBL" id="APW42802.1"/>
    </source>
</evidence>
<dbReference type="Proteomes" id="UP000186110">
    <property type="component" value="Chromosome"/>
</dbReference>
<keyword evidence="8" id="KW-1185">Reference proteome</keyword>
<organism evidence="7 8">
    <name type="scientific">Rhodoferax saidenbachensis</name>
    <dbReference type="NCBI Taxonomy" id="1484693"/>
    <lineage>
        <taxon>Bacteria</taxon>
        <taxon>Pseudomonadati</taxon>
        <taxon>Pseudomonadota</taxon>
        <taxon>Betaproteobacteria</taxon>
        <taxon>Burkholderiales</taxon>
        <taxon>Comamonadaceae</taxon>
        <taxon>Rhodoferax</taxon>
    </lineage>
</organism>
<dbReference type="Gene3D" id="3.30.70.360">
    <property type="match status" value="1"/>
</dbReference>
<keyword evidence="3" id="KW-0479">Metal-binding</keyword>
<dbReference type="InterPro" id="IPR036264">
    <property type="entry name" value="Bact_exopeptidase_dim_dom"/>
</dbReference>
<keyword evidence="5" id="KW-0862">Zinc</keyword>
<dbReference type="Pfam" id="PF01546">
    <property type="entry name" value="Peptidase_M20"/>
    <property type="match status" value="1"/>
</dbReference>
<reference evidence="7 8" key="1">
    <citation type="submission" date="2017-01" db="EMBL/GenBank/DDBJ databases">
        <authorList>
            <person name="Mah S.A."/>
            <person name="Swanson W.J."/>
            <person name="Moy G.W."/>
            <person name="Vacquier V.D."/>
        </authorList>
    </citation>
    <scope>NUCLEOTIDE SEQUENCE [LARGE SCALE GENOMIC DNA]</scope>
    <source>
        <strain evidence="7 8">DSM 22694</strain>
    </source>
</reference>
<dbReference type="Gene3D" id="1.10.150.900">
    <property type="match status" value="1"/>
</dbReference>
<dbReference type="EMBL" id="CP019239">
    <property type="protein sequence ID" value="APW42802.1"/>
    <property type="molecule type" value="Genomic_DNA"/>
</dbReference>
<keyword evidence="4" id="KW-0378">Hydrolase</keyword>
<dbReference type="RefSeq" id="WP_029707461.1">
    <property type="nucleotide sequence ID" value="NZ_CP019239.1"/>
</dbReference>
<dbReference type="GO" id="GO:0006508">
    <property type="term" value="P:proteolysis"/>
    <property type="evidence" value="ECO:0007669"/>
    <property type="project" value="UniProtKB-KW"/>
</dbReference>
<dbReference type="eggNOG" id="COG0624">
    <property type="taxonomic scope" value="Bacteria"/>
</dbReference>